<dbReference type="EMBL" id="VUMN01000020">
    <property type="protein sequence ID" value="MSS58972.1"/>
    <property type="molecule type" value="Genomic_DNA"/>
</dbReference>
<evidence type="ECO:0000256" key="1">
    <source>
        <dbReference type="ARBA" id="ARBA00012244"/>
    </source>
</evidence>
<evidence type="ECO:0000313" key="3">
    <source>
        <dbReference type="EMBL" id="MSS58972.1"/>
    </source>
</evidence>
<sequence>MELYQSCIDQIDALLKSVRLKELEVPDVSWKEAGRNQIIFQEDTAYELGGGNHPSVGLIVYADASDIPDDQVFLAGKDLNELHSDCSYARIAMIGLKEEQCGEGQTLYQNLRKIDYSRYRINPEGFMMQISARKQREQVRISTHALREGLSFAPIGKMFLNAYHQVPCVASVRMIFITDPSFCYASLQKTAAQADGITRALDHLTGTMPTDCSSCGLQKICTEVQEMIRRDF</sequence>
<dbReference type="InterPro" id="IPR038571">
    <property type="entry name" value="CO_DH/Ac-CoA_synth_bsu_3_sf"/>
</dbReference>
<dbReference type="Gene3D" id="3.30.1650.10">
    <property type="entry name" value="Bifunctional carbon monoxide dehydrogenase/acetyl-coa synthase(codh/acs), Chain M, domain 3"/>
    <property type="match status" value="1"/>
</dbReference>
<evidence type="ECO:0000256" key="2">
    <source>
        <dbReference type="ARBA" id="ARBA00022679"/>
    </source>
</evidence>
<accession>A0A7X2NT21</accession>
<dbReference type="Proteomes" id="UP000461880">
    <property type="component" value="Unassembled WGS sequence"/>
</dbReference>
<dbReference type="SUPFAM" id="SSF56821">
    <property type="entry name" value="Prismane protein-like"/>
    <property type="match status" value="1"/>
</dbReference>
<dbReference type="InterPro" id="IPR004461">
    <property type="entry name" value="CO_DH/Ac-CoA_synth_bsu"/>
</dbReference>
<dbReference type="GO" id="GO:0006084">
    <property type="term" value="P:acetyl-CoA metabolic process"/>
    <property type="evidence" value="ECO:0007669"/>
    <property type="project" value="InterPro"/>
</dbReference>
<gene>
    <name evidence="3" type="ORF">FYJ51_08635</name>
</gene>
<protein>
    <recommendedName>
        <fullName evidence="1">CO-methylating acetyl-CoA synthase</fullName>
        <ecNumber evidence="1">2.3.1.169</ecNumber>
    </recommendedName>
</protein>
<keyword evidence="4" id="KW-1185">Reference proteome</keyword>
<dbReference type="RefSeq" id="WP_154505022.1">
    <property type="nucleotide sequence ID" value="NZ_VUMN01000020.1"/>
</dbReference>
<reference evidence="3 4" key="1">
    <citation type="submission" date="2019-08" db="EMBL/GenBank/DDBJ databases">
        <title>In-depth cultivation of the pig gut microbiome towards novel bacterial diversity and tailored functional studies.</title>
        <authorList>
            <person name="Wylensek D."/>
            <person name="Hitch T.C.A."/>
            <person name="Clavel T."/>
        </authorList>
    </citation>
    <scope>NUCLEOTIDE SEQUENCE [LARGE SCALE GENOMIC DNA]</scope>
    <source>
        <strain evidence="3 4">Oil+RF-744-GAM-WT-6</strain>
    </source>
</reference>
<dbReference type="GO" id="GO:0043884">
    <property type="term" value="F:CO-methylating acetyl-CoA synthase activity"/>
    <property type="evidence" value="ECO:0007669"/>
    <property type="project" value="UniProtKB-EC"/>
</dbReference>
<dbReference type="InterPro" id="IPR011254">
    <property type="entry name" value="Prismane-like_sf"/>
</dbReference>
<dbReference type="EC" id="2.3.1.169" evidence="1"/>
<name>A0A7X2NT21_9FIRM</name>
<dbReference type="Pfam" id="PF03598">
    <property type="entry name" value="CdhC"/>
    <property type="match status" value="1"/>
</dbReference>
<evidence type="ECO:0000313" key="4">
    <source>
        <dbReference type="Proteomes" id="UP000461880"/>
    </source>
</evidence>
<organism evidence="3 4">
    <name type="scientific">Stecheria intestinalis</name>
    <dbReference type="NCBI Taxonomy" id="2606630"/>
    <lineage>
        <taxon>Bacteria</taxon>
        <taxon>Bacillati</taxon>
        <taxon>Bacillota</taxon>
        <taxon>Erysipelotrichia</taxon>
        <taxon>Erysipelotrichales</taxon>
        <taxon>Erysipelotrichaceae</taxon>
        <taxon>Stecheria</taxon>
    </lineage>
</organism>
<keyword evidence="2" id="KW-0808">Transferase</keyword>
<dbReference type="GO" id="GO:0043885">
    <property type="term" value="F:anaerobic carbon-monoxide dehydrogenase activity"/>
    <property type="evidence" value="ECO:0007669"/>
    <property type="project" value="InterPro"/>
</dbReference>
<proteinExistence type="predicted"/>
<dbReference type="AlphaFoldDB" id="A0A7X2NT21"/>
<comment type="caution">
    <text evidence="3">The sequence shown here is derived from an EMBL/GenBank/DDBJ whole genome shotgun (WGS) entry which is preliminary data.</text>
</comment>